<reference evidence="3" key="1">
    <citation type="submission" date="2016-10" db="EMBL/GenBank/DDBJ databases">
        <authorList>
            <person name="Varghese N."/>
            <person name="Submissions S."/>
        </authorList>
    </citation>
    <scope>NUCLEOTIDE SEQUENCE [LARGE SCALE GENOMIC DNA]</scope>
    <source>
        <strain evidence="3">CGMCC 1.4250</strain>
    </source>
</reference>
<evidence type="ECO:0000313" key="2">
    <source>
        <dbReference type="EMBL" id="SFM23264.1"/>
    </source>
</evidence>
<evidence type="ECO:0000313" key="3">
    <source>
        <dbReference type="Proteomes" id="UP000198565"/>
    </source>
</evidence>
<sequence>MNIAWVIVVLLIIILLQGMLYSKIGLKGISYKRAFKQDAVFEGETIEMVDEIINKKLLPIPWIRLESKMSPYLITQSEKEKQQKEGDMFHRTLFSLLPYQKITRRHQLIGTKRGYYPLNTVSVTTGDGVGFSEVFHSFEASTAITVYPNLVPIDDIPLPSHSWLGDITVKRWIVEDPFLQAGIREYQQGDPLNSINWKATARTQSLQINKKDFTADHHLMIYVNFDTNEDIRMPIEQPDVIEKGLSYAASLANYAIEQGISTGFGCNGYFVEPFTNTTDRIKPSIRVEPSNSGQQFAYILDAIAKVKMDRSRNFRAFLQEDIDQGLTKTDIIIFAVKVTEKMEKQIAYLESLGNAVEVVVIGDAKEKGAKAHAS</sequence>
<dbReference type="STRING" id="334253.SAMN04487943_11098"/>
<feature type="domain" description="DUF58" evidence="1">
    <location>
        <begin position="183"/>
        <end position="345"/>
    </location>
</feature>
<proteinExistence type="predicted"/>
<dbReference type="PANTHER" id="PTHR34351:SF2">
    <property type="entry name" value="DUF58 DOMAIN-CONTAINING PROTEIN"/>
    <property type="match status" value="1"/>
</dbReference>
<dbReference type="RefSeq" id="WP_091484866.1">
    <property type="nucleotide sequence ID" value="NZ_FOTR01000010.1"/>
</dbReference>
<organism evidence="2 3">
    <name type="scientific">Gracilibacillus orientalis</name>
    <dbReference type="NCBI Taxonomy" id="334253"/>
    <lineage>
        <taxon>Bacteria</taxon>
        <taxon>Bacillati</taxon>
        <taxon>Bacillota</taxon>
        <taxon>Bacilli</taxon>
        <taxon>Bacillales</taxon>
        <taxon>Bacillaceae</taxon>
        <taxon>Gracilibacillus</taxon>
    </lineage>
</organism>
<dbReference type="Proteomes" id="UP000198565">
    <property type="component" value="Unassembled WGS sequence"/>
</dbReference>
<keyword evidence="3" id="KW-1185">Reference proteome</keyword>
<dbReference type="InterPro" id="IPR002881">
    <property type="entry name" value="DUF58"/>
</dbReference>
<dbReference type="PANTHER" id="PTHR34351">
    <property type="entry name" value="SLR1927 PROTEIN-RELATED"/>
    <property type="match status" value="1"/>
</dbReference>
<dbReference type="Pfam" id="PF01882">
    <property type="entry name" value="DUF58"/>
    <property type="match status" value="1"/>
</dbReference>
<name>A0A1I4P5Z7_9BACI</name>
<dbReference type="OrthoDB" id="9789943at2"/>
<gene>
    <name evidence="2" type="ORF">SAMN04487943_11098</name>
</gene>
<evidence type="ECO:0000259" key="1">
    <source>
        <dbReference type="Pfam" id="PF01882"/>
    </source>
</evidence>
<dbReference type="EMBL" id="FOTR01000010">
    <property type="protein sequence ID" value="SFM23264.1"/>
    <property type="molecule type" value="Genomic_DNA"/>
</dbReference>
<protein>
    <recommendedName>
        <fullName evidence="1">DUF58 domain-containing protein</fullName>
    </recommendedName>
</protein>
<accession>A0A1I4P5Z7</accession>
<dbReference type="AlphaFoldDB" id="A0A1I4P5Z7"/>